<dbReference type="Proteomes" id="UP000201838">
    <property type="component" value="Unassembled WGS sequence"/>
</dbReference>
<reference evidence="1 2" key="1">
    <citation type="submission" date="2017-05" db="EMBL/GenBank/DDBJ databases">
        <authorList>
            <person name="Song R."/>
            <person name="Chenine A.L."/>
            <person name="Ruprecht R.M."/>
        </authorList>
    </citation>
    <scope>NUCLEOTIDE SEQUENCE [LARGE SCALE GENOMIC DNA]</scope>
    <source>
        <strain evidence="1 2">CECT 8489</strain>
    </source>
</reference>
<dbReference type="EMBL" id="FXXQ01000010">
    <property type="protein sequence ID" value="SMX24733.1"/>
    <property type="molecule type" value="Genomic_DNA"/>
</dbReference>
<dbReference type="CDD" id="cd16440">
    <property type="entry name" value="beta_Kdo_transferase_KpsC_1"/>
    <property type="match status" value="1"/>
</dbReference>
<proteinExistence type="predicted"/>
<dbReference type="OrthoDB" id="543755at2"/>
<dbReference type="AlphaFoldDB" id="A0A238J325"/>
<protein>
    <submittedName>
        <fullName evidence="1">Capsule polysaccharide biosynthesis protein</fullName>
    </submittedName>
</protein>
<dbReference type="GO" id="GO:0000271">
    <property type="term" value="P:polysaccharide biosynthetic process"/>
    <property type="evidence" value="ECO:0007669"/>
    <property type="project" value="InterPro"/>
</dbReference>
<dbReference type="Pfam" id="PF05159">
    <property type="entry name" value="Capsule_synth"/>
    <property type="match status" value="3"/>
</dbReference>
<dbReference type="RefSeq" id="WP_093975082.1">
    <property type="nucleotide sequence ID" value="NZ_FXXQ01000010.1"/>
</dbReference>
<name>A0A238J325_9RHOB</name>
<organism evidence="1 2">
    <name type="scientific">Boseongicola aestuarii</name>
    <dbReference type="NCBI Taxonomy" id="1470561"/>
    <lineage>
        <taxon>Bacteria</taxon>
        <taxon>Pseudomonadati</taxon>
        <taxon>Pseudomonadota</taxon>
        <taxon>Alphaproteobacteria</taxon>
        <taxon>Rhodobacterales</taxon>
        <taxon>Paracoccaceae</taxon>
        <taxon>Boseongicola</taxon>
    </lineage>
</organism>
<gene>
    <name evidence="1" type="ORF">BOA8489_02860</name>
</gene>
<sequence>MRGAERRILELAGWDVGTGVPEDGDHVGIWGRSPTAWRGEAVAEWRDAPVVTVEDAFLRSVLPGRLRSEVPVGLSIDTTGVHFDASEPSDLETLLRTAPLDDTQLLNRARAAISQIKYWHLGKYSGSDPALCVPDPGYVVVIDQTEGDAALQGAGRDAFAEMLMAAADEHPASDILIKTHPETIAGKRAGHFTDDVGLDRARILTEPVSPWTLFEGAVGVYTHSSTLGFEAIFAGHKPRVFGQPFYAGWGRTLDEVPSARRGRELTRAQLFAAAMILYPTWYDPKSDRLCEIEDVIAILAARARAWREDRHGYVGLGMRRWKRPFFKRAFGSVLPMTFANSPQAAVRKAKKTNRKVIAWGTSQAPEGALRVEDGFLRSRGLGADLVAPLSLSVDRQGNYFDPSHRTDLDDLIAGSVDLPVAEIERAERHLARIRDTGLTKYNMDEEAVQMVEGSRNVLVIGQVEDDASVLRGAGTARTNLELLRAARAARPNARILWKPHPDVEAGLRKGAISKEDLNGLADVALDKIGALAAIDLADELWTITSTMGFEALIRGTAVTCTGMPFYAGWGLTQDLTSPPEHRGPGPGIVGLAHAALIGYPRYFDPQTGEPMSPEQAVDYLVRMKDQPVQTTRLSLLQRLMKRTVGLRP</sequence>
<accession>A0A238J325</accession>
<evidence type="ECO:0000313" key="1">
    <source>
        <dbReference type="EMBL" id="SMX24733.1"/>
    </source>
</evidence>
<keyword evidence="2" id="KW-1185">Reference proteome</keyword>
<dbReference type="GO" id="GO:0015774">
    <property type="term" value="P:polysaccharide transport"/>
    <property type="evidence" value="ECO:0007669"/>
    <property type="project" value="InterPro"/>
</dbReference>
<dbReference type="InterPro" id="IPR007833">
    <property type="entry name" value="Capsule_polysaccharide_synth"/>
</dbReference>
<evidence type="ECO:0000313" key="2">
    <source>
        <dbReference type="Proteomes" id="UP000201838"/>
    </source>
</evidence>